<dbReference type="Proteomes" id="UP000054785">
    <property type="component" value="Unassembled WGS sequence"/>
</dbReference>
<evidence type="ECO:0000256" key="1">
    <source>
        <dbReference type="ARBA" id="ARBA00006018"/>
    </source>
</evidence>
<dbReference type="GO" id="GO:1902670">
    <property type="term" value="F:carbon dioxide binding"/>
    <property type="evidence" value="ECO:0007669"/>
    <property type="project" value="TreeGrafter"/>
</dbReference>
<reference evidence="2 3" key="1">
    <citation type="submission" date="2015-11" db="EMBL/GenBank/DDBJ databases">
        <title>Genomic analysis of 38 Legionella species identifies large and diverse effector repertoires.</title>
        <authorList>
            <person name="Burstein D."/>
            <person name="Amaro F."/>
            <person name="Zusman T."/>
            <person name="Lifshitz Z."/>
            <person name="Cohen O."/>
            <person name="Gilbert J.A."/>
            <person name="Pupko T."/>
            <person name="Shuman H.A."/>
            <person name="Segal G."/>
        </authorList>
    </citation>
    <scope>NUCLEOTIDE SEQUENCE [LARGE SCALE GENOMIC DNA]</scope>
    <source>
        <strain evidence="2 3">ATCC 49504</strain>
    </source>
</reference>
<comment type="similarity">
    <text evidence="1">Belongs to the HupF/HypC family.</text>
</comment>
<dbReference type="EMBL" id="LNYC01000063">
    <property type="protein sequence ID" value="KTC98486.1"/>
    <property type="molecule type" value="Genomic_DNA"/>
</dbReference>
<dbReference type="SUPFAM" id="SSF159127">
    <property type="entry name" value="HupF/HypC-like"/>
    <property type="match status" value="1"/>
</dbReference>
<dbReference type="AlphaFoldDB" id="A0A0W0TSE8"/>
<dbReference type="STRING" id="45065.Lgee_1563"/>
<dbReference type="GO" id="GO:0051604">
    <property type="term" value="P:protein maturation"/>
    <property type="evidence" value="ECO:0007669"/>
    <property type="project" value="TreeGrafter"/>
</dbReference>
<dbReference type="PRINTS" id="PR00445">
    <property type="entry name" value="HUPFHYPC"/>
</dbReference>
<name>A0A0W0TSE8_9GAMM</name>
<dbReference type="NCBIfam" id="TIGR00074">
    <property type="entry name" value="hypC_hupF"/>
    <property type="match status" value="1"/>
</dbReference>
<proteinExistence type="inferred from homology"/>
<dbReference type="PATRIC" id="fig|45065.4.peg.1696"/>
<dbReference type="InterPro" id="IPR001109">
    <property type="entry name" value="Hydrogenase_HupF/HypC"/>
</dbReference>
<dbReference type="Gene3D" id="2.30.30.140">
    <property type="match status" value="1"/>
</dbReference>
<dbReference type="PANTHER" id="PTHR35177:SF2">
    <property type="entry name" value="HYDROGENASE MATURATION FACTOR HYBG"/>
    <property type="match status" value="1"/>
</dbReference>
<keyword evidence="3" id="KW-1185">Reference proteome</keyword>
<protein>
    <submittedName>
        <fullName evidence="2">Hydrogenase expression/formation protein HypC</fullName>
    </submittedName>
</protein>
<dbReference type="FunFam" id="2.30.30.140:FF:000022">
    <property type="entry name" value="Hydrogenase assembly chaperone HybG"/>
    <property type="match status" value="1"/>
</dbReference>
<dbReference type="OrthoDB" id="9806017at2"/>
<dbReference type="Pfam" id="PF01455">
    <property type="entry name" value="HupF_HypC"/>
    <property type="match status" value="1"/>
</dbReference>
<organism evidence="2 3">
    <name type="scientific">Legionella geestiana</name>
    <dbReference type="NCBI Taxonomy" id="45065"/>
    <lineage>
        <taxon>Bacteria</taxon>
        <taxon>Pseudomonadati</taxon>
        <taxon>Pseudomonadota</taxon>
        <taxon>Gammaproteobacteria</taxon>
        <taxon>Legionellales</taxon>
        <taxon>Legionellaceae</taxon>
        <taxon>Legionella</taxon>
    </lineage>
</organism>
<accession>A0A0W0TSE8</accession>
<evidence type="ECO:0000313" key="3">
    <source>
        <dbReference type="Proteomes" id="UP000054785"/>
    </source>
</evidence>
<gene>
    <name evidence="2" type="primary">hypC</name>
    <name evidence="2" type="ORF">Lgee_1563</name>
</gene>
<comment type="caution">
    <text evidence="2">The sequence shown here is derived from an EMBL/GenBank/DDBJ whole genome shotgun (WGS) entry which is preliminary data.</text>
</comment>
<dbReference type="GO" id="GO:0005506">
    <property type="term" value="F:iron ion binding"/>
    <property type="evidence" value="ECO:0007669"/>
    <property type="project" value="TreeGrafter"/>
</dbReference>
<sequence>MCLAMPVQITKILETQRAIVHLGGIEKEISTVLLDEVDVGDYVIIHVGYALTRLNIEEAEKTLALFTEMQQEAHAP</sequence>
<evidence type="ECO:0000313" key="2">
    <source>
        <dbReference type="EMBL" id="KTC98486.1"/>
    </source>
</evidence>
<dbReference type="PANTHER" id="PTHR35177">
    <property type="entry name" value="HYDROGENASE MATURATION FACTOR HYBG"/>
    <property type="match status" value="1"/>
</dbReference>